<protein>
    <submittedName>
        <fullName evidence="11">EmrB/QacA subfamily drug resistance transporter</fullName>
    </submittedName>
</protein>
<dbReference type="GO" id="GO:0005886">
    <property type="term" value="C:plasma membrane"/>
    <property type="evidence" value="ECO:0007669"/>
    <property type="project" value="UniProtKB-SubCell"/>
</dbReference>
<evidence type="ECO:0000256" key="6">
    <source>
        <dbReference type="ARBA" id="ARBA00022989"/>
    </source>
</evidence>
<keyword evidence="3" id="KW-0813">Transport</keyword>
<dbReference type="PROSITE" id="PS50850">
    <property type="entry name" value="MFS"/>
    <property type="match status" value="1"/>
</dbReference>
<dbReference type="Pfam" id="PF07690">
    <property type="entry name" value="MFS_1"/>
    <property type="match status" value="1"/>
</dbReference>
<feature type="transmembrane region" description="Helical" evidence="9">
    <location>
        <begin position="423"/>
        <end position="440"/>
    </location>
</feature>
<dbReference type="PANTHER" id="PTHR42718:SF42">
    <property type="entry name" value="EXPORT PROTEIN"/>
    <property type="match status" value="1"/>
</dbReference>
<keyword evidence="5 9" id="KW-0812">Transmembrane</keyword>
<evidence type="ECO:0000256" key="8">
    <source>
        <dbReference type="SAM" id="MobiDB-lite"/>
    </source>
</evidence>
<organism evidence="11 12">
    <name type="scientific">Propioniferax innocua</name>
    <dbReference type="NCBI Taxonomy" id="1753"/>
    <lineage>
        <taxon>Bacteria</taxon>
        <taxon>Bacillati</taxon>
        <taxon>Actinomycetota</taxon>
        <taxon>Actinomycetes</taxon>
        <taxon>Propionibacteriales</taxon>
        <taxon>Propionibacteriaceae</taxon>
        <taxon>Propioniferax</taxon>
    </lineage>
</organism>
<dbReference type="Gene3D" id="1.20.1720.10">
    <property type="entry name" value="Multidrug resistance protein D"/>
    <property type="match status" value="1"/>
</dbReference>
<evidence type="ECO:0000256" key="1">
    <source>
        <dbReference type="ARBA" id="ARBA00004651"/>
    </source>
</evidence>
<evidence type="ECO:0000259" key="10">
    <source>
        <dbReference type="PROSITE" id="PS50850"/>
    </source>
</evidence>
<dbReference type="PANTHER" id="PTHR42718">
    <property type="entry name" value="MAJOR FACILITATOR SUPERFAMILY MULTIDRUG TRANSPORTER MFSC"/>
    <property type="match status" value="1"/>
</dbReference>
<keyword evidence="6 9" id="KW-1133">Transmembrane helix</keyword>
<dbReference type="InterPro" id="IPR036259">
    <property type="entry name" value="MFS_trans_sf"/>
</dbReference>
<feature type="transmembrane region" description="Helical" evidence="9">
    <location>
        <begin position="183"/>
        <end position="203"/>
    </location>
</feature>
<dbReference type="NCBIfam" id="TIGR00711">
    <property type="entry name" value="efflux_EmrB"/>
    <property type="match status" value="1"/>
</dbReference>
<keyword evidence="12" id="KW-1185">Reference proteome</keyword>
<evidence type="ECO:0000256" key="3">
    <source>
        <dbReference type="ARBA" id="ARBA00022448"/>
    </source>
</evidence>
<feature type="transmembrane region" description="Helical" evidence="9">
    <location>
        <begin position="64"/>
        <end position="83"/>
    </location>
</feature>
<dbReference type="OrthoDB" id="7375466at2"/>
<name>A0A542ZT47_9ACTN</name>
<evidence type="ECO:0000256" key="4">
    <source>
        <dbReference type="ARBA" id="ARBA00022475"/>
    </source>
</evidence>
<evidence type="ECO:0000313" key="12">
    <source>
        <dbReference type="Proteomes" id="UP000316196"/>
    </source>
</evidence>
<dbReference type="InterPro" id="IPR020846">
    <property type="entry name" value="MFS_dom"/>
</dbReference>
<feature type="transmembrane region" description="Helical" evidence="9">
    <location>
        <begin position="152"/>
        <end position="171"/>
    </location>
</feature>
<feature type="transmembrane region" description="Helical" evidence="9">
    <location>
        <begin position="316"/>
        <end position="339"/>
    </location>
</feature>
<dbReference type="SUPFAM" id="SSF103473">
    <property type="entry name" value="MFS general substrate transporter"/>
    <property type="match status" value="1"/>
</dbReference>
<feature type="transmembrane region" description="Helical" evidence="9">
    <location>
        <begin position="287"/>
        <end position="310"/>
    </location>
</feature>
<sequence length="499" mass="52581">MNDDQNPPNTSGADDAESPEVDTRAGWRALIALVCGFFMILLDATIVSVAMPAIMDGLDADTGAVVWVTSAYLLAFAVPLLITGRLGDRFGPKRIYLTGLTLFTIASVICGFAPTIGVLICARALQGLGASMISPQSMAVITRLFPPRKRGAAMGVWGAVGGIATFSGPLVGGLLVDTVGWEWIFRINLPIGIAAFIAAVRLVPTLPQASHHFDLIGVGLSAVGMFCLVFGLEEGHRYGWGQIMGPISVPLLLVVGAVVMTVFVWWQTRTSEPLVPLALFGDRDFSAANIGIMMMGGIVNTINIPLMFYLQTGRGISPLMSALVLMPSAVVGGVLAPFVGRYVDRTHPRHVAIAGFVVLSTGLAWTAAMMRPGFSPWWLFASSTLLGMANSLIWSPLSVSATRNLPQHRAGAGSGVYNMTRQFGAVLVMAITATLMAARLDARVGGDPTQTPGPATAEELAGYALAMGDTVWFPAVLGLIGVGAAVTLQRATTSENRLR</sequence>
<dbReference type="Gene3D" id="1.20.1250.20">
    <property type="entry name" value="MFS general substrate transporter like domains"/>
    <property type="match status" value="1"/>
</dbReference>
<dbReference type="GO" id="GO:0022857">
    <property type="term" value="F:transmembrane transporter activity"/>
    <property type="evidence" value="ECO:0007669"/>
    <property type="project" value="InterPro"/>
</dbReference>
<evidence type="ECO:0000313" key="11">
    <source>
        <dbReference type="EMBL" id="TQL63429.1"/>
    </source>
</evidence>
<evidence type="ECO:0000256" key="2">
    <source>
        <dbReference type="ARBA" id="ARBA00008537"/>
    </source>
</evidence>
<feature type="transmembrane region" description="Helical" evidence="9">
    <location>
        <begin position="377"/>
        <end position="402"/>
    </location>
</feature>
<comment type="caution">
    <text evidence="11">The sequence shown here is derived from an EMBL/GenBank/DDBJ whole genome shotgun (WGS) entry which is preliminary data.</text>
</comment>
<accession>A0A542ZT47</accession>
<feature type="compositionally biased region" description="Polar residues" evidence="8">
    <location>
        <begin position="1"/>
        <end position="12"/>
    </location>
</feature>
<feature type="transmembrane region" description="Helical" evidence="9">
    <location>
        <begin position="215"/>
        <end position="232"/>
    </location>
</feature>
<proteinExistence type="inferred from homology"/>
<evidence type="ECO:0000256" key="7">
    <source>
        <dbReference type="ARBA" id="ARBA00023136"/>
    </source>
</evidence>
<dbReference type="PRINTS" id="PR01036">
    <property type="entry name" value="TCRTETB"/>
</dbReference>
<dbReference type="CDD" id="cd17321">
    <property type="entry name" value="MFS_MMR_MDR_like"/>
    <property type="match status" value="1"/>
</dbReference>
<feature type="transmembrane region" description="Helical" evidence="9">
    <location>
        <begin position="460"/>
        <end position="488"/>
    </location>
</feature>
<gene>
    <name evidence="11" type="ORF">FB460_1241</name>
</gene>
<dbReference type="AlphaFoldDB" id="A0A542ZT47"/>
<feature type="domain" description="Major facilitator superfamily (MFS) profile" evidence="10">
    <location>
        <begin position="29"/>
        <end position="493"/>
    </location>
</feature>
<feature type="region of interest" description="Disordered" evidence="8">
    <location>
        <begin position="1"/>
        <end position="20"/>
    </location>
</feature>
<dbReference type="FunFam" id="1.20.1720.10:FF:000021">
    <property type="entry name" value="Drug resistance transporter, EmrB/QacA subfamily"/>
    <property type="match status" value="1"/>
</dbReference>
<dbReference type="RefSeq" id="WP_142093151.1">
    <property type="nucleotide sequence ID" value="NZ_BAAAMD010000002.1"/>
</dbReference>
<dbReference type="EMBL" id="VFOR01000001">
    <property type="protein sequence ID" value="TQL63429.1"/>
    <property type="molecule type" value="Genomic_DNA"/>
</dbReference>
<reference evidence="11 12" key="1">
    <citation type="submission" date="2019-06" db="EMBL/GenBank/DDBJ databases">
        <title>Sequencing the genomes of 1000 actinobacteria strains.</title>
        <authorList>
            <person name="Klenk H.-P."/>
        </authorList>
    </citation>
    <scope>NUCLEOTIDE SEQUENCE [LARGE SCALE GENOMIC DNA]</scope>
    <source>
        <strain evidence="11 12">DSM 8251</strain>
    </source>
</reference>
<feature type="transmembrane region" description="Helical" evidence="9">
    <location>
        <begin position="95"/>
        <end position="120"/>
    </location>
</feature>
<keyword evidence="4" id="KW-1003">Cell membrane</keyword>
<feature type="transmembrane region" description="Helical" evidence="9">
    <location>
        <begin position="244"/>
        <end position="266"/>
    </location>
</feature>
<evidence type="ECO:0000256" key="5">
    <source>
        <dbReference type="ARBA" id="ARBA00022692"/>
    </source>
</evidence>
<dbReference type="Proteomes" id="UP000316196">
    <property type="component" value="Unassembled WGS sequence"/>
</dbReference>
<feature type="transmembrane region" description="Helical" evidence="9">
    <location>
        <begin position="29"/>
        <end position="52"/>
    </location>
</feature>
<comment type="similarity">
    <text evidence="2">Belongs to the major facilitator superfamily. EmrB family.</text>
</comment>
<evidence type="ECO:0000256" key="9">
    <source>
        <dbReference type="SAM" id="Phobius"/>
    </source>
</evidence>
<keyword evidence="7 9" id="KW-0472">Membrane</keyword>
<comment type="subcellular location">
    <subcellularLocation>
        <location evidence="1">Cell membrane</location>
        <topology evidence="1">Multi-pass membrane protein</topology>
    </subcellularLocation>
</comment>
<dbReference type="InterPro" id="IPR004638">
    <property type="entry name" value="EmrB-like"/>
</dbReference>
<dbReference type="InterPro" id="IPR011701">
    <property type="entry name" value="MFS"/>
</dbReference>